<dbReference type="InterPro" id="IPR036390">
    <property type="entry name" value="WH_DNA-bd_sf"/>
</dbReference>
<dbReference type="PANTHER" id="PTHR43537">
    <property type="entry name" value="TRANSCRIPTIONAL REGULATOR, GNTR FAMILY"/>
    <property type="match status" value="1"/>
</dbReference>
<dbReference type="SMART" id="SM00345">
    <property type="entry name" value="HTH_GNTR"/>
    <property type="match status" value="1"/>
</dbReference>
<keyword evidence="1" id="KW-0805">Transcription regulation</keyword>
<dbReference type="GO" id="GO:0003700">
    <property type="term" value="F:DNA-binding transcription factor activity"/>
    <property type="evidence" value="ECO:0007669"/>
    <property type="project" value="InterPro"/>
</dbReference>
<comment type="caution">
    <text evidence="5">The sequence shown here is derived from an EMBL/GenBank/DDBJ whole genome shotgun (WGS) entry which is preliminary data.</text>
</comment>
<dbReference type="SUPFAM" id="SSF46785">
    <property type="entry name" value="Winged helix' DNA-binding domain"/>
    <property type="match status" value="1"/>
</dbReference>
<dbReference type="Proteomes" id="UP000231553">
    <property type="component" value="Unassembled WGS sequence"/>
</dbReference>
<dbReference type="PANTHER" id="PTHR43537:SF41">
    <property type="entry name" value="TRANSCRIPTIONAL REGULATORY PROTEIN"/>
    <property type="match status" value="1"/>
</dbReference>
<dbReference type="Gene3D" id="1.20.120.530">
    <property type="entry name" value="GntR ligand-binding domain-like"/>
    <property type="match status" value="1"/>
</dbReference>
<evidence type="ECO:0000259" key="4">
    <source>
        <dbReference type="PROSITE" id="PS50949"/>
    </source>
</evidence>
<gene>
    <name evidence="5" type="ORF">CVM52_12975</name>
</gene>
<organism evidence="5 6">
    <name type="scientific">Pseudooceanicola lipolyticus</name>
    <dbReference type="NCBI Taxonomy" id="2029104"/>
    <lineage>
        <taxon>Bacteria</taxon>
        <taxon>Pseudomonadati</taxon>
        <taxon>Pseudomonadota</taxon>
        <taxon>Alphaproteobacteria</taxon>
        <taxon>Rhodobacterales</taxon>
        <taxon>Paracoccaceae</taxon>
        <taxon>Pseudooceanicola</taxon>
    </lineage>
</organism>
<dbReference type="InterPro" id="IPR000524">
    <property type="entry name" value="Tscrpt_reg_HTH_GntR"/>
</dbReference>
<protein>
    <submittedName>
        <fullName evidence="5">GntR family transcriptional regulator</fullName>
    </submittedName>
</protein>
<evidence type="ECO:0000256" key="3">
    <source>
        <dbReference type="ARBA" id="ARBA00023163"/>
    </source>
</evidence>
<dbReference type="EMBL" id="PGTB01000050">
    <property type="protein sequence ID" value="PJE36239.1"/>
    <property type="molecule type" value="Genomic_DNA"/>
</dbReference>
<dbReference type="SUPFAM" id="SSF48008">
    <property type="entry name" value="GntR ligand-binding domain-like"/>
    <property type="match status" value="1"/>
</dbReference>
<dbReference type="Pfam" id="PF07729">
    <property type="entry name" value="FCD"/>
    <property type="match status" value="1"/>
</dbReference>
<keyword evidence="3" id="KW-0804">Transcription</keyword>
<dbReference type="GO" id="GO:0003677">
    <property type="term" value="F:DNA binding"/>
    <property type="evidence" value="ECO:0007669"/>
    <property type="project" value="UniProtKB-KW"/>
</dbReference>
<dbReference type="InterPro" id="IPR008920">
    <property type="entry name" value="TF_FadR/GntR_C"/>
</dbReference>
<keyword evidence="2" id="KW-0238">DNA-binding</keyword>
<evidence type="ECO:0000256" key="2">
    <source>
        <dbReference type="ARBA" id="ARBA00023125"/>
    </source>
</evidence>
<dbReference type="CDD" id="cd07377">
    <property type="entry name" value="WHTH_GntR"/>
    <property type="match status" value="1"/>
</dbReference>
<evidence type="ECO:0000313" key="6">
    <source>
        <dbReference type="Proteomes" id="UP000231553"/>
    </source>
</evidence>
<name>A0A2M8J0E6_9RHOB</name>
<dbReference type="RefSeq" id="WP_100162922.1">
    <property type="nucleotide sequence ID" value="NZ_PGTB01000050.1"/>
</dbReference>
<dbReference type="InterPro" id="IPR011711">
    <property type="entry name" value="GntR_C"/>
</dbReference>
<evidence type="ECO:0000256" key="1">
    <source>
        <dbReference type="ARBA" id="ARBA00023015"/>
    </source>
</evidence>
<dbReference type="SMART" id="SM00895">
    <property type="entry name" value="FCD"/>
    <property type="match status" value="1"/>
</dbReference>
<proteinExistence type="predicted"/>
<dbReference type="OrthoDB" id="7834120at2"/>
<dbReference type="AlphaFoldDB" id="A0A2M8J0E6"/>
<evidence type="ECO:0000313" key="5">
    <source>
        <dbReference type="EMBL" id="PJE36239.1"/>
    </source>
</evidence>
<dbReference type="Gene3D" id="1.10.10.10">
    <property type="entry name" value="Winged helix-like DNA-binding domain superfamily/Winged helix DNA-binding domain"/>
    <property type="match status" value="1"/>
</dbReference>
<keyword evidence="6" id="KW-1185">Reference proteome</keyword>
<dbReference type="InterPro" id="IPR036388">
    <property type="entry name" value="WH-like_DNA-bd_sf"/>
</dbReference>
<reference evidence="5 6" key="1">
    <citation type="journal article" date="2018" name="Int. J. Syst. Evol. Microbiol.">
        <title>Pseudooceanicola lipolyticus sp. nov., a marine alphaproteobacterium, reclassification of Oceanicola flagellatus as Pseudooceanicola flagellatus comb. nov. and emended description of the genus Pseudooceanicola.</title>
        <authorList>
            <person name="Huang M.-M."/>
            <person name="Guo L.-L."/>
            <person name="Wu Y.-H."/>
            <person name="Lai Q.-L."/>
            <person name="Shao Z.-Z."/>
            <person name="Wang C.-S."/>
            <person name="Wu M."/>
            <person name="Xu X.-W."/>
        </authorList>
    </citation>
    <scope>NUCLEOTIDE SEQUENCE [LARGE SCALE GENOMIC DNA]</scope>
    <source>
        <strain evidence="5 6">157</strain>
    </source>
</reference>
<dbReference type="Pfam" id="PF00392">
    <property type="entry name" value="GntR"/>
    <property type="match status" value="1"/>
</dbReference>
<sequence>MTGTSDPFDDLAARWNEQRPQSKVEAIVDVLRDAVVSGELAPNTPLRQDPLAQKFGISKIPLREALARLEGEGFVVTHPGRGVFVTDLRADRIREIFQLRVLLETELLRAAVPALTPATLDRVGELIEVFETAPVAQLGRQNWLIHSALYAPSKRDLSMQMLQGLHSHAERYVHLHMGEVDHGRESNNEHRAILAACRQGDTERAVALLRAHLEGIGQAICGHFERYLAARARTDASDGKTLPDV</sequence>
<feature type="domain" description="HTH gntR-type" evidence="4">
    <location>
        <begin position="21"/>
        <end position="88"/>
    </location>
</feature>
<accession>A0A2M8J0E6</accession>
<dbReference type="PROSITE" id="PS50949">
    <property type="entry name" value="HTH_GNTR"/>
    <property type="match status" value="1"/>
</dbReference>